<name>A0A553BC66_9FLAO</name>
<dbReference type="Gene3D" id="3.40.50.300">
    <property type="entry name" value="P-loop containing nucleotide triphosphate hydrolases"/>
    <property type="match status" value="1"/>
</dbReference>
<dbReference type="NCBIfam" id="NF047742">
    <property type="entry name" value="antiphage_MADS8"/>
    <property type="match status" value="1"/>
</dbReference>
<proteinExistence type="predicted"/>
<evidence type="ECO:0000313" key="3">
    <source>
        <dbReference type="Proteomes" id="UP000318669"/>
    </source>
</evidence>
<dbReference type="EMBL" id="VJZL01000040">
    <property type="protein sequence ID" value="TRX05818.1"/>
    <property type="molecule type" value="Genomic_DNA"/>
</dbReference>
<reference evidence="2 3" key="1">
    <citation type="submission" date="2019-07" db="EMBL/GenBank/DDBJ databases">
        <title>Novel species of Flavobacterium.</title>
        <authorList>
            <person name="Liu Q."/>
            <person name="Xin Y.-H."/>
        </authorList>
    </citation>
    <scope>NUCLEOTIDE SEQUENCE [LARGE SCALE GENOMIC DNA]</scope>
    <source>
        <strain evidence="2 3">GSR22</strain>
    </source>
</reference>
<dbReference type="InterPro" id="IPR027417">
    <property type="entry name" value="P-loop_NTPase"/>
</dbReference>
<dbReference type="SUPFAM" id="SSF52540">
    <property type="entry name" value="P-loop containing nucleoside triphosphate hydrolases"/>
    <property type="match status" value="1"/>
</dbReference>
<dbReference type="RefSeq" id="WP_144065030.1">
    <property type="nucleotide sequence ID" value="NZ_VJZO01000039.1"/>
</dbReference>
<evidence type="ECO:0000313" key="2">
    <source>
        <dbReference type="EMBL" id="TRX05818.1"/>
    </source>
</evidence>
<sequence>MELTKINSYYQHIIDLVISLYHNEFISAKAGHCMKITGFGNNELLYLWDELSEKYPGINTFIVSEGDKGDYYITATKLIEFRNQQEKPLLVLIPSNSRTAAEDSYGNATFKEISLEGIEIKLKDELIAKIPADKKRIIQSIFNYLSINELETSKVIDYLIALEDSEYNSKSIGKNLYQLDLLPDEDLLENEELIFSRLNFNQNSINLLSSFNRPLYDRINELPIEQDTLQKDFIDFFRSEKEVKSQERICELISSSYPNLSFDKWSIPNLKFDKVNLFINEIRSTDFSIEEGRKVLKTKENVKSNITIRYTTNPSPKNIENLKFFKIVLMSVDGGSGEEVTTLRKVKNSNANSPYREAKIELNPNMFDEGSYFLKVLAEDEHGNILNSNDDFKDASIQKAWELEGKNPETKKNYRFKLACDSDDFDYFFDENPEKEETQRKDKLNNVLQAFFKYNIERLKNGDAIESPLPSDLSNVWLNDEKPKHVSTFHINYSSKHNYQINLSTKLRLLENEFLKHSNQLGHINCSLSNNISFVGLQGISFENSALTDIAPKELIQLRYQLFEAIKNSNETTNGIIETSNLYLFKATIKSYLKVYDEWLSQLKSNLFNEELNEDEKETVKHFLSEIQILDLVKVKTKLPDGNSVSCLLMSPLHPLRLSWFLQLIELFDDWYQKTIDYQVHLEEWGQLEELFLGSLSPEINPLVYVEPSTFKNYDYAGELSFGWAIYLDNSNVSTNESLVPVTQQLKHYFRTLFNISTDNYVETDISKKLVVRHIKNFLIQHPYTDKLVVNLFNVGDASIFSDSFVEIGKNPDYMDIKFEVRIFIGGDSIIEHGKSLKNLLNPETNISEEAELFSQPSKNRLFPKLRFSINNINEYLQSPSKYAAHLSFLVNPFAVNVTLFKPHRDIKSFYLNGLLLEHSIEVEEVDDNIKWNRYIDVDVVEGFSQNLLCSSLFSSLQFFVAGSLAINSTQAIPSIELRLSNRDKVLLSQLHEFSDWVITFDKNLGPQFFDQPSKDGNIPFLLDYVPGEEISGISSFLTTKPSSEVLGLLGPHFEEFNLNIHNAEDEKKIKIILEDVRAVSSSLVLQLNSTKNKAFEVIGSAFTKRVLEKKGFLEEAVLVPIDLHQNIFENLSSNSKSRADNLLFSIDKDKREISISIIEIKCRKSIGVSEKEDLKLKMREQIENTILAIRHHFDPNNYTSVDRLDREIKNKEFKALLSFYIERAYRYNYLSENAYNTYCSFLQTLDNGFDLKFNQLGFIFDFSFAKRHEKEVVDDSLTFFTFGAKLIEDILDPDSDLNTTRLEEKEFDKELGTALGTNEALKPFLQRFKSKIKQQQDLTPIVEIPIENKDLIIESTSSNESDGNDNNDDLDDDYNDDDISFVPKPDSPNGIVNEEKDEVVNDTIHIKPDYDVIVGKSSESPQFGILGKSIQNKKIAIDLSETNTISLFGVQGGGKSYTIGTITEMVLKQFSNINVLPSPLAGVIFHYSESMDYEPEFTSMVFPNDNRTELQKLKDQYGAEPGSIKDVILLTPRDKIEDRRLEYPSIDIKPISFNSMELNVQDWMFLLGAVGNDSAYIKQLKSLMREQRRNITMEGLSESVEASELLSNGQKALARQKLSFAREYIDDSFYIRDILKPGRLIIVDLRDEFIVKDEALGLFVIMLNIFSGVKTYNDKHFNKFIVFDEAHKYMDNKDLTGNIVTAIREMRHKGVSIMIASQDPPSLPNEIIELSSVVLLHKFNSPQWLKHIQKSITQLSNLTPADMSILKPGEGFLWSTKASEQSITLKPIKISTRPRVTKHGGATKQATGEH</sequence>
<feature type="region of interest" description="Disordered" evidence="1">
    <location>
        <begin position="1357"/>
        <end position="1394"/>
    </location>
</feature>
<protein>
    <submittedName>
        <fullName evidence="2">ATP-binding protein</fullName>
    </submittedName>
</protein>
<dbReference type="PANTHER" id="PTHR30121:SF6">
    <property type="entry name" value="SLR6007 PROTEIN"/>
    <property type="match status" value="1"/>
</dbReference>
<accession>A0A553BC66</accession>
<keyword evidence="2" id="KW-0547">Nucleotide-binding</keyword>
<comment type="caution">
    <text evidence="2">The sequence shown here is derived from an EMBL/GenBank/DDBJ whole genome shotgun (WGS) entry which is preliminary data.</text>
</comment>
<organism evidence="2 3">
    <name type="scientific">Flavobacterium gawalongense</name>
    <dbReference type="NCBI Taxonomy" id="2594432"/>
    <lineage>
        <taxon>Bacteria</taxon>
        <taxon>Pseudomonadati</taxon>
        <taxon>Bacteroidota</taxon>
        <taxon>Flavobacteriia</taxon>
        <taxon>Flavobacteriales</taxon>
        <taxon>Flavobacteriaceae</taxon>
        <taxon>Flavobacterium</taxon>
    </lineage>
</organism>
<keyword evidence="2" id="KW-0067">ATP-binding</keyword>
<dbReference type="InterPro" id="IPR051162">
    <property type="entry name" value="T4SS_component"/>
</dbReference>
<gene>
    <name evidence="2" type="ORF">FNW11_15450</name>
</gene>
<evidence type="ECO:0000256" key="1">
    <source>
        <dbReference type="SAM" id="MobiDB-lite"/>
    </source>
</evidence>
<dbReference type="PANTHER" id="PTHR30121">
    <property type="entry name" value="UNCHARACTERIZED PROTEIN YJGR-RELATED"/>
    <property type="match status" value="1"/>
</dbReference>
<feature type="compositionally biased region" description="Acidic residues" evidence="1">
    <location>
        <begin position="1363"/>
        <end position="1380"/>
    </location>
</feature>
<dbReference type="GO" id="GO:0005524">
    <property type="term" value="F:ATP binding"/>
    <property type="evidence" value="ECO:0007669"/>
    <property type="project" value="UniProtKB-KW"/>
</dbReference>
<dbReference type="Proteomes" id="UP000318669">
    <property type="component" value="Unassembled WGS sequence"/>
</dbReference>
<dbReference type="OrthoDB" id="9816422at2"/>